<dbReference type="Proteomes" id="UP000265520">
    <property type="component" value="Unassembled WGS sequence"/>
</dbReference>
<keyword evidence="3" id="KW-1185">Reference proteome</keyword>
<dbReference type="AlphaFoldDB" id="A0A392SA46"/>
<feature type="non-terminal residue" evidence="2">
    <location>
        <position position="37"/>
    </location>
</feature>
<name>A0A392SA46_9FABA</name>
<evidence type="ECO:0000256" key="1">
    <source>
        <dbReference type="SAM" id="MobiDB-lite"/>
    </source>
</evidence>
<dbReference type="EMBL" id="LXQA010342104">
    <property type="protein sequence ID" value="MCI45287.1"/>
    <property type="molecule type" value="Genomic_DNA"/>
</dbReference>
<evidence type="ECO:0000313" key="2">
    <source>
        <dbReference type="EMBL" id="MCI45287.1"/>
    </source>
</evidence>
<feature type="region of interest" description="Disordered" evidence="1">
    <location>
        <begin position="11"/>
        <end position="37"/>
    </location>
</feature>
<sequence length="37" mass="4118">MQNCIYMAAHGAGRRTAHARRSLQQNSAKPPLQLRLA</sequence>
<protein>
    <submittedName>
        <fullName evidence="2">Uncharacterized protein</fullName>
    </submittedName>
</protein>
<proteinExistence type="predicted"/>
<reference evidence="2 3" key="1">
    <citation type="journal article" date="2018" name="Front. Plant Sci.">
        <title>Red Clover (Trifolium pratense) and Zigzag Clover (T. medium) - A Picture of Genomic Similarities and Differences.</title>
        <authorList>
            <person name="Dluhosova J."/>
            <person name="Istvanek J."/>
            <person name="Nedelnik J."/>
            <person name="Repkova J."/>
        </authorList>
    </citation>
    <scope>NUCLEOTIDE SEQUENCE [LARGE SCALE GENOMIC DNA]</scope>
    <source>
        <strain evidence="3">cv. 10/8</strain>
        <tissue evidence="2">Leaf</tissue>
    </source>
</reference>
<evidence type="ECO:0000313" key="3">
    <source>
        <dbReference type="Proteomes" id="UP000265520"/>
    </source>
</evidence>
<feature type="compositionally biased region" description="Basic residues" evidence="1">
    <location>
        <begin position="12"/>
        <end position="21"/>
    </location>
</feature>
<accession>A0A392SA46</accession>
<organism evidence="2 3">
    <name type="scientific">Trifolium medium</name>
    <dbReference type="NCBI Taxonomy" id="97028"/>
    <lineage>
        <taxon>Eukaryota</taxon>
        <taxon>Viridiplantae</taxon>
        <taxon>Streptophyta</taxon>
        <taxon>Embryophyta</taxon>
        <taxon>Tracheophyta</taxon>
        <taxon>Spermatophyta</taxon>
        <taxon>Magnoliopsida</taxon>
        <taxon>eudicotyledons</taxon>
        <taxon>Gunneridae</taxon>
        <taxon>Pentapetalae</taxon>
        <taxon>rosids</taxon>
        <taxon>fabids</taxon>
        <taxon>Fabales</taxon>
        <taxon>Fabaceae</taxon>
        <taxon>Papilionoideae</taxon>
        <taxon>50 kb inversion clade</taxon>
        <taxon>NPAAA clade</taxon>
        <taxon>Hologalegina</taxon>
        <taxon>IRL clade</taxon>
        <taxon>Trifolieae</taxon>
        <taxon>Trifolium</taxon>
    </lineage>
</organism>
<comment type="caution">
    <text evidence="2">The sequence shown here is derived from an EMBL/GenBank/DDBJ whole genome shotgun (WGS) entry which is preliminary data.</text>
</comment>